<evidence type="ECO:0000313" key="1">
    <source>
        <dbReference type="EMBL" id="UXH45228.1"/>
    </source>
</evidence>
<dbReference type="EMBL" id="CP104558">
    <property type="protein sequence ID" value="UXH45228.1"/>
    <property type="molecule type" value="Genomic_DNA"/>
</dbReference>
<dbReference type="Proteomes" id="UP001064027">
    <property type="component" value="Chromosome"/>
</dbReference>
<sequence length="191" mass="20314">MSQLFILSVIVLVSYGSGSITGAYYIVKWFTGKDIRRIGSGNVGATNAGRVAGKKGFLLTLLIDAGKVLLALSFTSILTDGEGYLIISALSIMIGHLFPLQLGFHGGKGVVAYLASALFLCPLSIGVFAMMMGGSYLIIRKYTFSGFLSMGTIPLTAYVIEGSFTKAIGLGALFITVLLFHNRSFHHSVDT</sequence>
<organism evidence="1 2">
    <name type="scientific">Rossellomorea vietnamensis</name>
    <dbReference type="NCBI Taxonomy" id="218284"/>
    <lineage>
        <taxon>Bacteria</taxon>
        <taxon>Bacillati</taxon>
        <taxon>Bacillota</taxon>
        <taxon>Bacilli</taxon>
        <taxon>Bacillales</taxon>
        <taxon>Bacillaceae</taxon>
        <taxon>Rossellomorea</taxon>
    </lineage>
</organism>
<accession>A0ACD4C9D9</accession>
<keyword evidence="1" id="KW-0012">Acyltransferase</keyword>
<name>A0ACD4C9D9_9BACI</name>
<keyword evidence="1" id="KW-0808">Transferase</keyword>
<gene>
    <name evidence="1" type="ORF">N5C46_03955</name>
</gene>
<keyword evidence="2" id="KW-1185">Reference proteome</keyword>
<evidence type="ECO:0000313" key="2">
    <source>
        <dbReference type="Proteomes" id="UP001064027"/>
    </source>
</evidence>
<reference evidence="1" key="1">
    <citation type="submission" date="2022-09" db="EMBL/GenBank/DDBJ databases">
        <title>Complete genome sequence of Rossellomorea vietnamensis strain RL-WG62, a newly isolated PGPR with the potential for plant salinity stress alleviation.</title>
        <authorList>
            <person name="Ren L."/>
            <person name="Wang G."/>
            <person name="Hu H."/>
        </authorList>
    </citation>
    <scope>NUCLEOTIDE SEQUENCE</scope>
    <source>
        <strain evidence="1">RL-WG62</strain>
    </source>
</reference>
<protein>
    <submittedName>
        <fullName evidence="1">Glycerol-3-phosphate acyltransferase</fullName>
    </submittedName>
</protein>
<proteinExistence type="predicted"/>